<proteinExistence type="inferred from homology"/>
<sequence length="220" mass="25750">MNAPEMGVHRNVDDPVVRYALDTILRDSLESTYIDDDYYAKLRHDLVEWDTVGTPLTPEERNAYEALVLHESWLLDRRAFEQWYQLYSRQCLYWVPAVRDMPDPEAGDPQKRVTIAFDDRRRMGDRIVWLRTGVAYSQLPPSYTTHVNTGFVRIATDNPDEVKIRSQFIVHEMRDGHTLQAVPGWMGHVFIREDGELKIDRKISCLVDGHRSHHNLTFLI</sequence>
<dbReference type="PANTHER" id="PTHR41534:SF2">
    <property type="entry name" value="3-PHENYLPROPIONATE_CINNAMIC ACID DIOXYGENASE SUBUNIT BETA"/>
    <property type="match status" value="1"/>
</dbReference>
<name>H5TXZ3_9ACTN</name>
<organism evidence="3 4">
    <name type="scientific">Gordonia sputi NBRC 100414</name>
    <dbReference type="NCBI Taxonomy" id="1089453"/>
    <lineage>
        <taxon>Bacteria</taxon>
        <taxon>Bacillati</taxon>
        <taxon>Actinomycetota</taxon>
        <taxon>Actinomycetes</taxon>
        <taxon>Mycobacteriales</taxon>
        <taxon>Gordoniaceae</taxon>
        <taxon>Gordonia</taxon>
    </lineage>
</organism>
<dbReference type="PANTHER" id="PTHR41534">
    <property type="entry name" value="BLR3401 PROTEIN"/>
    <property type="match status" value="1"/>
</dbReference>
<dbReference type="SUPFAM" id="SSF54427">
    <property type="entry name" value="NTF2-like"/>
    <property type="match status" value="1"/>
</dbReference>
<evidence type="ECO:0000313" key="4">
    <source>
        <dbReference type="Proteomes" id="UP000005845"/>
    </source>
</evidence>
<evidence type="ECO:0000256" key="1">
    <source>
        <dbReference type="ARBA" id="ARBA00009570"/>
    </source>
</evidence>
<dbReference type="EMBL" id="BAFC01000044">
    <property type="protein sequence ID" value="GAB38351.1"/>
    <property type="molecule type" value="Genomic_DNA"/>
</dbReference>
<dbReference type="Pfam" id="PF00866">
    <property type="entry name" value="Ring_hydroxyl_B"/>
    <property type="match status" value="1"/>
</dbReference>
<evidence type="ECO:0000256" key="2">
    <source>
        <dbReference type="ARBA" id="ARBA00023002"/>
    </source>
</evidence>
<dbReference type="InterPro" id="IPR000391">
    <property type="entry name" value="Rng_hydr_dOase-bsu"/>
</dbReference>
<accession>H5TXZ3</accession>
<dbReference type="RefSeq" id="WP_005204027.1">
    <property type="nucleotide sequence ID" value="NZ_BAFC01000044.1"/>
</dbReference>
<dbReference type="GO" id="GO:0019380">
    <property type="term" value="P:3-phenylpropionate catabolic process"/>
    <property type="evidence" value="ECO:0007669"/>
    <property type="project" value="TreeGrafter"/>
</dbReference>
<keyword evidence="2" id="KW-0560">Oxidoreductase</keyword>
<gene>
    <name evidence="3" type="ORF">GOSPT_044_00080</name>
</gene>
<dbReference type="AlphaFoldDB" id="H5TXZ3"/>
<reference evidence="3 4" key="1">
    <citation type="submission" date="2012-02" db="EMBL/GenBank/DDBJ databases">
        <title>Whole genome shotgun sequence of Gordonia sputi NBRC 100414.</title>
        <authorList>
            <person name="Yoshida I."/>
            <person name="Hosoyama A."/>
            <person name="Tsuchikane K."/>
            <person name="Katsumata H."/>
            <person name="Yamazaki S."/>
            <person name="Fujita N."/>
        </authorList>
    </citation>
    <scope>NUCLEOTIDE SEQUENCE [LARGE SCALE GENOMIC DNA]</scope>
    <source>
        <strain evidence="3 4">NBRC 100414</strain>
    </source>
</reference>
<dbReference type="Proteomes" id="UP000005845">
    <property type="component" value="Unassembled WGS sequence"/>
</dbReference>
<dbReference type="eggNOG" id="COG5517">
    <property type="taxonomic scope" value="Bacteria"/>
</dbReference>
<keyword evidence="3" id="KW-0223">Dioxygenase</keyword>
<keyword evidence="4" id="KW-1185">Reference proteome</keyword>
<comment type="similarity">
    <text evidence="1">Belongs to the bacterial ring-hydroxylating dioxygenase beta subunit family.</text>
</comment>
<dbReference type="GO" id="GO:0051213">
    <property type="term" value="F:dioxygenase activity"/>
    <property type="evidence" value="ECO:0007669"/>
    <property type="project" value="UniProtKB-KW"/>
</dbReference>
<evidence type="ECO:0000313" key="3">
    <source>
        <dbReference type="EMBL" id="GAB38351.1"/>
    </source>
</evidence>
<dbReference type="Gene3D" id="3.10.450.50">
    <property type="match status" value="1"/>
</dbReference>
<dbReference type="InterPro" id="IPR032710">
    <property type="entry name" value="NTF2-like_dom_sf"/>
</dbReference>
<protein>
    <submittedName>
        <fullName evidence="3">Putative aromatic-ring-hydroxylating dioxygenase beta subunit</fullName>
    </submittedName>
</protein>
<comment type="caution">
    <text evidence="3">The sequence shown here is derived from an EMBL/GenBank/DDBJ whole genome shotgun (WGS) entry which is preliminary data.</text>
</comment>